<keyword evidence="3" id="KW-1185">Reference proteome</keyword>
<sequence length="234" mass="25791">MASSPSFQSSPSSPSISSNIILNQTSNLEPATNPIPNNNPNDPLPTRAGWKRKKRSENPDKPSTGRSKTWDSFTRPLLPDGSKDLEHTQCNFCKAIVPYSKTNGTSSMWAHGRKCKPSPLYEAPVVRGQSTLSKDNVSGGIAYHTFSQARFTNNFSEIINSRNLERVLAREEEVKKRAIVHKAIYTGPQLCYFSKDGCSYLEFSRGLSFQSEISTTSAPYPEKVVCAVTGLPAK</sequence>
<evidence type="ECO:0000313" key="2">
    <source>
        <dbReference type="EMBL" id="KAK9906274.1"/>
    </source>
</evidence>
<comment type="caution">
    <text evidence="2">The sequence shown here is derived from an EMBL/GenBank/DDBJ whole genome shotgun (WGS) entry which is preliminary data.</text>
</comment>
<evidence type="ECO:0008006" key="4">
    <source>
        <dbReference type="Google" id="ProtNLM"/>
    </source>
</evidence>
<gene>
    <name evidence="2" type="ORF">M0R45_002669</name>
</gene>
<dbReference type="PANTHER" id="PTHR13275">
    <property type="entry name" value="YL-1 PROTEIN TRANSCRIPTION FACTOR-LIKE 1"/>
    <property type="match status" value="1"/>
</dbReference>
<organism evidence="2 3">
    <name type="scientific">Rubus argutus</name>
    <name type="common">Southern blackberry</name>
    <dbReference type="NCBI Taxonomy" id="59490"/>
    <lineage>
        <taxon>Eukaryota</taxon>
        <taxon>Viridiplantae</taxon>
        <taxon>Streptophyta</taxon>
        <taxon>Embryophyta</taxon>
        <taxon>Tracheophyta</taxon>
        <taxon>Spermatophyta</taxon>
        <taxon>Magnoliopsida</taxon>
        <taxon>eudicotyledons</taxon>
        <taxon>Gunneridae</taxon>
        <taxon>Pentapetalae</taxon>
        <taxon>rosids</taxon>
        <taxon>fabids</taxon>
        <taxon>Rosales</taxon>
        <taxon>Rosaceae</taxon>
        <taxon>Rosoideae</taxon>
        <taxon>Rosoideae incertae sedis</taxon>
        <taxon>Rubus</taxon>
    </lineage>
</organism>
<feature type="compositionally biased region" description="Low complexity" evidence="1">
    <location>
        <begin position="1"/>
        <end position="21"/>
    </location>
</feature>
<accession>A0AAW1VQB3</accession>
<dbReference type="EMBL" id="JBEDUW010000068">
    <property type="protein sequence ID" value="KAK9906274.1"/>
    <property type="molecule type" value="Genomic_DNA"/>
</dbReference>
<feature type="compositionally biased region" description="Low complexity" evidence="1">
    <location>
        <begin position="34"/>
        <end position="45"/>
    </location>
</feature>
<proteinExistence type="predicted"/>
<dbReference type="SMART" id="SM00614">
    <property type="entry name" value="ZnF_BED"/>
    <property type="match status" value="1"/>
</dbReference>
<evidence type="ECO:0000313" key="3">
    <source>
        <dbReference type="Proteomes" id="UP001457282"/>
    </source>
</evidence>
<dbReference type="GO" id="GO:0005634">
    <property type="term" value="C:nucleus"/>
    <property type="evidence" value="ECO:0007669"/>
    <property type="project" value="TreeGrafter"/>
</dbReference>
<dbReference type="Proteomes" id="UP001457282">
    <property type="component" value="Unassembled WGS sequence"/>
</dbReference>
<feature type="region of interest" description="Disordered" evidence="1">
    <location>
        <begin position="1"/>
        <end position="75"/>
    </location>
</feature>
<reference evidence="2 3" key="1">
    <citation type="journal article" date="2023" name="G3 (Bethesda)">
        <title>A chromosome-length genome assembly and annotation of blackberry (Rubus argutus, cv. 'Hillquist').</title>
        <authorList>
            <person name="Bruna T."/>
            <person name="Aryal R."/>
            <person name="Dudchenko O."/>
            <person name="Sargent D.J."/>
            <person name="Mead D."/>
            <person name="Buti M."/>
            <person name="Cavallini A."/>
            <person name="Hytonen T."/>
            <person name="Andres J."/>
            <person name="Pham M."/>
            <person name="Weisz D."/>
            <person name="Mascagni F."/>
            <person name="Usai G."/>
            <person name="Natali L."/>
            <person name="Bassil N."/>
            <person name="Fernandez G.E."/>
            <person name="Lomsadze A."/>
            <person name="Armour M."/>
            <person name="Olukolu B."/>
            <person name="Poorten T."/>
            <person name="Britton C."/>
            <person name="Davik J."/>
            <person name="Ashrafi H."/>
            <person name="Aiden E.L."/>
            <person name="Borodovsky M."/>
            <person name="Worthington M."/>
        </authorList>
    </citation>
    <scope>NUCLEOTIDE SEQUENCE [LARGE SCALE GENOMIC DNA]</scope>
    <source>
        <strain evidence="2">PI 553951</strain>
    </source>
</reference>
<dbReference type="AlphaFoldDB" id="A0AAW1VQB3"/>
<protein>
    <recommendedName>
        <fullName evidence="4">BED-type domain-containing protein</fullName>
    </recommendedName>
</protein>
<name>A0AAW1VQB3_RUBAR</name>
<dbReference type="PANTHER" id="PTHR13275:SF4">
    <property type="entry name" value="VACUOLAR PROTEIN SORTING-ASSOCIATED PROTEIN 72 HOMOLOG"/>
    <property type="match status" value="1"/>
</dbReference>
<evidence type="ECO:0000256" key="1">
    <source>
        <dbReference type="SAM" id="MobiDB-lite"/>
    </source>
</evidence>